<evidence type="ECO:0000259" key="1">
    <source>
        <dbReference type="Pfam" id="PF00564"/>
    </source>
</evidence>
<sequence length="220" mass="24952">MSHFGMENDAIISIKVRHLTNVGEAIARKLPIHRNIGLEDLELKIRERFEISNEKKIQLCYTEEQDRVIISYDDELYLSLQGEKTPTFDLMIKSKVIGNTFLYPQPLKGSPGELIDVWIASEYLTIDHALNEATKAWGTHIYTDDSDLVKVLLHSEKILLDELPPRYNVVVTVRLLPGCIKYIGSACHGIITNDYPAYGTSIVIEGVRTVPLVPEKNNYL</sequence>
<keyword evidence="3" id="KW-1185">Reference proteome</keyword>
<feature type="domain" description="PB1" evidence="1">
    <location>
        <begin position="24"/>
        <end position="76"/>
    </location>
</feature>
<dbReference type="InterPro" id="IPR036609">
    <property type="entry name" value="LCCL_sf"/>
</dbReference>
<protein>
    <submittedName>
        <fullName evidence="2">590_t:CDS:1</fullName>
    </submittedName>
</protein>
<dbReference type="Gene3D" id="2.170.130.20">
    <property type="entry name" value="LCCL-like domain"/>
    <property type="match status" value="1"/>
</dbReference>
<dbReference type="Gene3D" id="3.10.20.90">
    <property type="entry name" value="Phosphatidylinositol 3-kinase Catalytic Subunit, Chain A, domain 1"/>
    <property type="match status" value="1"/>
</dbReference>
<gene>
    <name evidence="2" type="ORF">AGERDE_LOCUS2580</name>
</gene>
<dbReference type="AlphaFoldDB" id="A0A9N8W1G1"/>
<evidence type="ECO:0000313" key="2">
    <source>
        <dbReference type="EMBL" id="CAG8467753.1"/>
    </source>
</evidence>
<dbReference type="SUPFAM" id="SSF54277">
    <property type="entry name" value="CAD &amp; PB1 domains"/>
    <property type="match status" value="1"/>
</dbReference>
<dbReference type="EMBL" id="CAJVPL010000221">
    <property type="protein sequence ID" value="CAG8467753.1"/>
    <property type="molecule type" value="Genomic_DNA"/>
</dbReference>
<name>A0A9N8W1G1_9GLOM</name>
<organism evidence="2 3">
    <name type="scientific">Ambispora gerdemannii</name>
    <dbReference type="NCBI Taxonomy" id="144530"/>
    <lineage>
        <taxon>Eukaryota</taxon>
        <taxon>Fungi</taxon>
        <taxon>Fungi incertae sedis</taxon>
        <taxon>Mucoromycota</taxon>
        <taxon>Glomeromycotina</taxon>
        <taxon>Glomeromycetes</taxon>
        <taxon>Archaeosporales</taxon>
        <taxon>Ambisporaceae</taxon>
        <taxon>Ambispora</taxon>
    </lineage>
</organism>
<dbReference type="Pfam" id="PF00564">
    <property type="entry name" value="PB1"/>
    <property type="match status" value="1"/>
</dbReference>
<dbReference type="InterPro" id="IPR000270">
    <property type="entry name" value="PB1_dom"/>
</dbReference>
<proteinExistence type="predicted"/>
<dbReference type="OrthoDB" id="3596986at2759"/>
<accession>A0A9N8W1G1</accession>
<reference evidence="2" key="1">
    <citation type="submission" date="2021-06" db="EMBL/GenBank/DDBJ databases">
        <authorList>
            <person name="Kallberg Y."/>
            <person name="Tangrot J."/>
            <person name="Rosling A."/>
        </authorList>
    </citation>
    <scope>NUCLEOTIDE SEQUENCE</scope>
    <source>
        <strain evidence="2">MT106</strain>
    </source>
</reference>
<dbReference type="Proteomes" id="UP000789831">
    <property type="component" value="Unassembled WGS sequence"/>
</dbReference>
<evidence type="ECO:0000313" key="3">
    <source>
        <dbReference type="Proteomes" id="UP000789831"/>
    </source>
</evidence>
<comment type="caution">
    <text evidence="2">The sequence shown here is derived from an EMBL/GenBank/DDBJ whole genome shotgun (WGS) entry which is preliminary data.</text>
</comment>